<dbReference type="SUPFAM" id="SSF52540">
    <property type="entry name" value="P-loop containing nucleoside triphosphate hydrolases"/>
    <property type="match status" value="1"/>
</dbReference>
<dbReference type="PANTHER" id="PTHR10344:SF4">
    <property type="entry name" value="UMP-CMP KINASE 2, MITOCHONDRIAL"/>
    <property type="match status" value="1"/>
</dbReference>
<evidence type="ECO:0000313" key="14">
    <source>
        <dbReference type="EMBL" id="QDS87653.1"/>
    </source>
</evidence>
<dbReference type="EC" id="2.7.4.9" evidence="2 12"/>
<dbReference type="Pfam" id="PF02223">
    <property type="entry name" value="Thymidylate_kin"/>
    <property type="match status" value="1"/>
</dbReference>
<evidence type="ECO:0000256" key="1">
    <source>
        <dbReference type="ARBA" id="ARBA00009776"/>
    </source>
</evidence>
<dbReference type="AlphaFoldDB" id="A0A517LYH0"/>
<evidence type="ECO:0000256" key="6">
    <source>
        <dbReference type="ARBA" id="ARBA00022741"/>
    </source>
</evidence>
<dbReference type="NCBIfam" id="TIGR00041">
    <property type="entry name" value="DTMP_kinase"/>
    <property type="match status" value="1"/>
</dbReference>
<evidence type="ECO:0000259" key="13">
    <source>
        <dbReference type="Pfam" id="PF02223"/>
    </source>
</evidence>
<dbReference type="GO" id="GO:0006227">
    <property type="term" value="P:dUDP biosynthetic process"/>
    <property type="evidence" value="ECO:0007669"/>
    <property type="project" value="TreeGrafter"/>
</dbReference>
<evidence type="ECO:0000256" key="10">
    <source>
        <dbReference type="ARBA" id="ARBA00048743"/>
    </source>
</evidence>
<gene>
    <name evidence="14" type="primary">tmk_1</name>
    <name evidence="12" type="synonym">tmk</name>
    <name evidence="14" type="ORF">EC9_18320</name>
</gene>
<organism evidence="14 15">
    <name type="scientific">Rosistilla ulvae</name>
    <dbReference type="NCBI Taxonomy" id="1930277"/>
    <lineage>
        <taxon>Bacteria</taxon>
        <taxon>Pseudomonadati</taxon>
        <taxon>Planctomycetota</taxon>
        <taxon>Planctomycetia</taxon>
        <taxon>Pirellulales</taxon>
        <taxon>Pirellulaceae</taxon>
        <taxon>Rosistilla</taxon>
    </lineage>
</organism>
<sequence>MFLSIDGIDGAGKTTQLERLCKWLRESGEDVEFVRDPGSTPAGEAIRGLLLDSDLEMHRRCEAMLYMAARTQLVEARIRPAIAAGKTVVSDRYLLANVVYQSVGGEADPELLWELGQIATAGIYPDLTILLDLPADAAAERRSGPADRVERRGVEYMEQVRQAFLQQLPRCQGETVVIDAGQSVDGVWSDIRDAVQAAIPRQDR</sequence>
<dbReference type="InterPro" id="IPR039430">
    <property type="entry name" value="Thymidylate_kin-like_dom"/>
</dbReference>
<feature type="domain" description="Thymidylate kinase-like" evidence="13">
    <location>
        <begin position="5"/>
        <end position="191"/>
    </location>
</feature>
<dbReference type="GO" id="GO:0005829">
    <property type="term" value="C:cytosol"/>
    <property type="evidence" value="ECO:0007669"/>
    <property type="project" value="TreeGrafter"/>
</dbReference>
<reference evidence="14 15" key="1">
    <citation type="submission" date="2019-02" db="EMBL/GenBank/DDBJ databases">
        <title>Deep-cultivation of Planctomycetes and their phenomic and genomic characterization uncovers novel biology.</title>
        <authorList>
            <person name="Wiegand S."/>
            <person name="Jogler M."/>
            <person name="Boedeker C."/>
            <person name="Pinto D."/>
            <person name="Vollmers J."/>
            <person name="Rivas-Marin E."/>
            <person name="Kohn T."/>
            <person name="Peeters S.H."/>
            <person name="Heuer A."/>
            <person name="Rast P."/>
            <person name="Oberbeckmann S."/>
            <person name="Bunk B."/>
            <person name="Jeske O."/>
            <person name="Meyerdierks A."/>
            <person name="Storesund J.E."/>
            <person name="Kallscheuer N."/>
            <person name="Luecker S."/>
            <person name="Lage O.M."/>
            <person name="Pohl T."/>
            <person name="Merkel B.J."/>
            <person name="Hornburger P."/>
            <person name="Mueller R.-W."/>
            <person name="Bruemmer F."/>
            <person name="Labrenz M."/>
            <person name="Spormann A.M."/>
            <person name="Op den Camp H."/>
            <person name="Overmann J."/>
            <person name="Amann R."/>
            <person name="Jetten M.S.M."/>
            <person name="Mascher T."/>
            <person name="Medema M.H."/>
            <person name="Devos D.P."/>
            <person name="Kaster A.-K."/>
            <person name="Ovreas L."/>
            <person name="Rohde M."/>
            <person name="Galperin M.Y."/>
            <person name="Jogler C."/>
        </authorList>
    </citation>
    <scope>NUCLEOTIDE SEQUENCE [LARGE SCALE GENOMIC DNA]</scope>
    <source>
        <strain evidence="14 15">EC9</strain>
    </source>
</reference>
<evidence type="ECO:0000256" key="9">
    <source>
        <dbReference type="ARBA" id="ARBA00029962"/>
    </source>
</evidence>
<dbReference type="GO" id="GO:0006235">
    <property type="term" value="P:dTTP biosynthetic process"/>
    <property type="evidence" value="ECO:0007669"/>
    <property type="project" value="UniProtKB-UniRule"/>
</dbReference>
<dbReference type="KEGG" id="ruv:EC9_18320"/>
<protein>
    <recommendedName>
        <fullName evidence="3 12">Thymidylate kinase</fullName>
        <ecNumber evidence="2 12">2.7.4.9</ecNumber>
    </recommendedName>
    <alternativeName>
        <fullName evidence="9 12">dTMP kinase</fullName>
    </alternativeName>
</protein>
<evidence type="ECO:0000313" key="15">
    <source>
        <dbReference type="Proteomes" id="UP000319557"/>
    </source>
</evidence>
<comment type="catalytic activity">
    <reaction evidence="10 12">
        <text>dTMP + ATP = dTDP + ADP</text>
        <dbReference type="Rhea" id="RHEA:13517"/>
        <dbReference type="ChEBI" id="CHEBI:30616"/>
        <dbReference type="ChEBI" id="CHEBI:58369"/>
        <dbReference type="ChEBI" id="CHEBI:63528"/>
        <dbReference type="ChEBI" id="CHEBI:456216"/>
        <dbReference type="EC" id="2.7.4.9"/>
    </reaction>
</comment>
<keyword evidence="7 12" id="KW-0418">Kinase</keyword>
<dbReference type="GO" id="GO:0006233">
    <property type="term" value="P:dTDP biosynthetic process"/>
    <property type="evidence" value="ECO:0007669"/>
    <property type="project" value="InterPro"/>
</dbReference>
<evidence type="ECO:0000256" key="2">
    <source>
        <dbReference type="ARBA" id="ARBA00012980"/>
    </source>
</evidence>
<dbReference type="CDD" id="cd01672">
    <property type="entry name" value="TMPK"/>
    <property type="match status" value="1"/>
</dbReference>
<keyword evidence="15" id="KW-1185">Reference proteome</keyword>
<dbReference type="InterPro" id="IPR027417">
    <property type="entry name" value="P-loop_NTPase"/>
</dbReference>
<name>A0A517LYH0_9BACT</name>
<evidence type="ECO:0000256" key="12">
    <source>
        <dbReference type="HAMAP-Rule" id="MF_00165"/>
    </source>
</evidence>
<keyword evidence="5 12" id="KW-0545">Nucleotide biosynthesis</keyword>
<evidence type="ECO:0000256" key="5">
    <source>
        <dbReference type="ARBA" id="ARBA00022727"/>
    </source>
</evidence>
<dbReference type="FunFam" id="3.40.50.300:FF:000225">
    <property type="entry name" value="Thymidylate kinase"/>
    <property type="match status" value="1"/>
</dbReference>
<evidence type="ECO:0000256" key="3">
    <source>
        <dbReference type="ARBA" id="ARBA00017144"/>
    </source>
</evidence>
<dbReference type="HAMAP" id="MF_00165">
    <property type="entry name" value="Thymidylate_kinase"/>
    <property type="match status" value="1"/>
</dbReference>
<accession>A0A517LYH0</accession>
<keyword evidence="4 12" id="KW-0808">Transferase</keyword>
<dbReference type="Proteomes" id="UP000319557">
    <property type="component" value="Chromosome"/>
</dbReference>
<keyword evidence="8 12" id="KW-0067">ATP-binding</keyword>
<dbReference type="Gene3D" id="3.40.50.300">
    <property type="entry name" value="P-loop containing nucleotide triphosphate hydrolases"/>
    <property type="match status" value="1"/>
</dbReference>
<dbReference type="GO" id="GO:0004798">
    <property type="term" value="F:dTMP kinase activity"/>
    <property type="evidence" value="ECO:0007669"/>
    <property type="project" value="UniProtKB-UniRule"/>
</dbReference>
<dbReference type="PANTHER" id="PTHR10344">
    <property type="entry name" value="THYMIDYLATE KINASE"/>
    <property type="match status" value="1"/>
</dbReference>
<evidence type="ECO:0000256" key="11">
    <source>
        <dbReference type="ARBA" id="ARBA00057735"/>
    </source>
</evidence>
<feature type="binding site" evidence="12">
    <location>
        <begin position="7"/>
        <end position="14"/>
    </location>
    <ligand>
        <name>ATP</name>
        <dbReference type="ChEBI" id="CHEBI:30616"/>
    </ligand>
</feature>
<comment type="function">
    <text evidence="11 12">Phosphorylation of dTMP to form dTDP in both de novo and salvage pathways of dTTP synthesis.</text>
</comment>
<proteinExistence type="inferred from homology"/>
<evidence type="ECO:0000256" key="7">
    <source>
        <dbReference type="ARBA" id="ARBA00022777"/>
    </source>
</evidence>
<keyword evidence="6 12" id="KW-0547">Nucleotide-binding</keyword>
<dbReference type="InterPro" id="IPR018094">
    <property type="entry name" value="Thymidylate_kinase"/>
</dbReference>
<comment type="similarity">
    <text evidence="1 12">Belongs to the thymidylate kinase family.</text>
</comment>
<evidence type="ECO:0000256" key="8">
    <source>
        <dbReference type="ARBA" id="ARBA00022840"/>
    </source>
</evidence>
<dbReference type="RefSeq" id="WP_145344160.1">
    <property type="nucleotide sequence ID" value="NZ_CP036261.1"/>
</dbReference>
<evidence type="ECO:0000256" key="4">
    <source>
        <dbReference type="ARBA" id="ARBA00022679"/>
    </source>
</evidence>
<dbReference type="OrthoDB" id="9774907at2"/>
<dbReference type="GO" id="GO:0005524">
    <property type="term" value="F:ATP binding"/>
    <property type="evidence" value="ECO:0007669"/>
    <property type="project" value="UniProtKB-UniRule"/>
</dbReference>
<dbReference type="EMBL" id="CP036261">
    <property type="protein sequence ID" value="QDS87653.1"/>
    <property type="molecule type" value="Genomic_DNA"/>
</dbReference>